<dbReference type="PANTHER" id="PTHR22911">
    <property type="entry name" value="ACYL-MALONYL CONDENSING ENZYME-RELATED"/>
    <property type="match status" value="1"/>
</dbReference>
<dbReference type="SUPFAM" id="SSF103481">
    <property type="entry name" value="Multidrug resistance efflux transporter EmrE"/>
    <property type="match status" value="2"/>
</dbReference>
<gene>
    <name evidence="4" type="ORF">BO222_02790</name>
</gene>
<keyword evidence="5" id="KW-1185">Reference proteome</keyword>
<feature type="transmembrane region" description="Helical" evidence="2">
    <location>
        <begin position="127"/>
        <end position="146"/>
    </location>
</feature>
<dbReference type="EMBL" id="MPJW01000078">
    <property type="protein sequence ID" value="OLU41703.1"/>
    <property type="molecule type" value="Genomic_DNA"/>
</dbReference>
<dbReference type="InterPro" id="IPR000620">
    <property type="entry name" value="EamA_dom"/>
</dbReference>
<accession>A0A1U7NHZ6</accession>
<dbReference type="Proteomes" id="UP000186341">
    <property type="component" value="Unassembled WGS sequence"/>
</dbReference>
<keyword evidence="2" id="KW-0812">Transmembrane</keyword>
<dbReference type="InterPro" id="IPR037185">
    <property type="entry name" value="EmrE-like"/>
</dbReference>
<keyword evidence="2" id="KW-1133">Transmembrane helix</keyword>
<protein>
    <recommendedName>
        <fullName evidence="3">EamA domain-containing protein</fullName>
    </recommendedName>
</protein>
<feature type="transmembrane region" description="Helical" evidence="2">
    <location>
        <begin position="193"/>
        <end position="212"/>
    </location>
</feature>
<feature type="transmembrane region" description="Helical" evidence="2">
    <location>
        <begin position="276"/>
        <end position="293"/>
    </location>
</feature>
<feature type="domain" description="EamA" evidence="3">
    <location>
        <begin position="2"/>
        <end position="141"/>
    </location>
</feature>
<evidence type="ECO:0000256" key="2">
    <source>
        <dbReference type="SAM" id="Phobius"/>
    </source>
</evidence>
<proteinExistence type="inferred from homology"/>
<dbReference type="Gene3D" id="1.10.3730.20">
    <property type="match status" value="1"/>
</dbReference>
<feature type="transmembrane region" description="Helical" evidence="2">
    <location>
        <begin position="71"/>
        <end position="94"/>
    </location>
</feature>
<evidence type="ECO:0000259" key="3">
    <source>
        <dbReference type="Pfam" id="PF00892"/>
    </source>
</evidence>
<feature type="transmembrane region" description="Helical" evidence="2">
    <location>
        <begin position="224"/>
        <end position="240"/>
    </location>
</feature>
<keyword evidence="2" id="KW-0472">Membrane</keyword>
<name>A0A1U7NHZ6_9FIRM</name>
<comment type="caution">
    <text evidence="4">The sequence shown here is derived from an EMBL/GenBank/DDBJ whole genome shotgun (WGS) entry which is preliminary data.</text>
</comment>
<dbReference type="Pfam" id="PF00892">
    <property type="entry name" value="EamA"/>
    <property type="match status" value="2"/>
</dbReference>
<feature type="transmembrane region" description="Helical" evidence="2">
    <location>
        <begin position="152"/>
        <end position="172"/>
    </location>
</feature>
<evidence type="ECO:0000313" key="4">
    <source>
        <dbReference type="EMBL" id="OLU41703.1"/>
    </source>
</evidence>
<feature type="transmembrane region" description="Helical" evidence="2">
    <location>
        <begin position="29"/>
        <end position="50"/>
    </location>
</feature>
<reference evidence="4 5" key="1">
    <citation type="submission" date="2016-11" db="EMBL/GenBank/DDBJ databases">
        <title>Description of two novel members of the family Erysipelotrichaceae: Ileibacterium lipovorans gen. nov., sp. nov. and Dubosiella newyorkensis, gen. nov., sp. nov.</title>
        <authorList>
            <person name="Cox L.M."/>
            <person name="Sohn J."/>
            <person name="Tyrrell K.L."/>
            <person name="Citron D.M."/>
            <person name="Lawson P.A."/>
            <person name="Patel N.B."/>
            <person name="Iizumi T."/>
            <person name="Perez-Perez G.I."/>
            <person name="Goldstein E.J."/>
            <person name="Blaser M.J."/>
        </authorList>
    </citation>
    <scope>NUCLEOTIDE SEQUENCE [LARGE SCALE GENOMIC DNA]</scope>
    <source>
        <strain evidence="4 5">NYU-BL-A3</strain>
    </source>
</reference>
<evidence type="ECO:0000313" key="5">
    <source>
        <dbReference type="Proteomes" id="UP000186341"/>
    </source>
</evidence>
<dbReference type="AlphaFoldDB" id="A0A1U7NHZ6"/>
<feature type="transmembrane region" description="Helical" evidence="2">
    <location>
        <begin position="100"/>
        <end position="118"/>
    </location>
</feature>
<evidence type="ECO:0000256" key="1">
    <source>
        <dbReference type="ARBA" id="ARBA00007362"/>
    </source>
</evidence>
<dbReference type="GO" id="GO:0016020">
    <property type="term" value="C:membrane"/>
    <property type="evidence" value="ECO:0007669"/>
    <property type="project" value="InterPro"/>
</dbReference>
<organism evidence="4 5">
    <name type="scientific">Ileibacterium valens</name>
    <dbReference type="NCBI Taxonomy" id="1862668"/>
    <lineage>
        <taxon>Bacteria</taxon>
        <taxon>Bacillati</taxon>
        <taxon>Bacillota</taxon>
        <taxon>Erysipelotrichia</taxon>
        <taxon>Erysipelotrichales</taxon>
        <taxon>Erysipelotrichaceae</taxon>
        <taxon>Ileibacterium</taxon>
    </lineage>
</organism>
<feature type="domain" description="EamA" evidence="3">
    <location>
        <begin position="154"/>
        <end position="292"/>
    </location>
</feature>
<sequence length="295" mass="31358">MLFGLAGGMLWAVDSVILSMALAPYEMIWMAPVVATFIHDSISALILILLQIAKKKLGQLLHLLTMKEGRWLIFAGLLGGPVGMSGYVFCIRYAGPGLSAVFSCLYPAFGLLLSFLLFHERFSKRQILGLILSLSGVIALSAGSAQSDNSNLLIGLVFGLVCALGWALEGLVAQKSTESQMVSSDQALTIRQITSSITFGLILVPLLDGWPLTSQIIMSPDLKVIALAAIAGTASYLCYYKAIHLIGASKAMPLNITYSGWAIVFSLLLLGSIPTFLEIAAAIIILAGALMCSSK</sequence>
<dbReference type="PANTHER" id="PTHR22911:SF137">
    <property type="entry name" value="SOLUTE CARRIER FAMILY 35 MEMBER G2-RELATED"/>
    <property type="match status" value="1"/>
</dbReference>
<comment type="similarity">
    <text evidence="1">Belongs to the EamA transporter family.</text>
</comment>